<keyword evidence="2" id="KW-1185">Reference proteome</keyword>
<accession>A0ABW2KCY3</accession>
<reference evidence="2" key="1">
    <citation type="journal article" date="2019" name="Int. J. Syst. Evol. Microbiol.">
        <title>The Global Catalogue of Microorganisms (GCM) 10K type strain sequencing project: providing services to taxonomists for standard genome sequencing and annotation.</title>
        <authorList>
            <consortium name="The Broad Institute Genomics Platform"/>
            <consortium name="The Broad Institute Genome Sequencing Center for Infectious Disease"/>
            <person name="Wu L."/>
            <person name="Ma J."/>
        </authorList>
    </citation>
    <scope>NUCLEOTIDE SEQUENCE [LARGE SCALE GENOMIC DNA]</scope>
    <source>
        <strain evidence="2">CGMCC 4.7382</strain>
    </source>
</reference>
<evidence type="ECO:0008006" key="3">
    <source>
        <dbReference type="Google" id="ProtNLM"/>
    </source>
</evidence>
<dbReference type="RefSeq" id="WP_379870389.1">
    <property type="nucleotide sequence ID" value="NZ_JBHTBH010000003.1"/>
</dbReference>
<organism evidence="1 2">
    <name type="scientific">Marinactinospora rubrisoli</name>
    <dbReference type="NCBI Taxonomy" id="2715399"/>
    <lineage>
        <taxon>Bacteria</taxon>
        <taxon>Bacillati</taxon>
        <taxon>Actinomycetota</taxon>
        <taxon>Actinomycetes</taxon>
        <taxon>Streptosporangiales</taxon>
        <taxon>Nocardiopsidaceae</taxon>
        <taxon>Marinactinospora</taxon>
    </lineage>
</organism>
<sequence>MLPVAFALSLSYAADAERAFGRRRRRLRTLDGSRTVLPVAFALSLSFAADAERAFGRRRRRLRTLDGSRFVINPV</sequence>
<protein>
    <recommendedName>
        <fullName evidence="3">Secreted protein</fullName>
    </recommendedName>
</protein>
<dbReference type="EMBL" id="JBHTBH010000003">
    <property type="protein sequence ID" value="MFC7327877.1"/>
    <property type="molecule type" value="Genomic_DNA"/>
</dbReference>
<name>A0ABW2KCY3_9ACTN</name>
<proteinExistence type="predicted"/>
<dbReference type="Proteomes" id="UP001596540">
    <property type="component" value="Unassembled WGS sequence"/>
</dbReference>
<evidence type="ECO:0000313" key="2">
    <source>
        <dbReference type="Proteomes" id="UP001596540"/>
    </source>
</evidence>
<comment type="caution">
    <text evidence="1">The sequence shown here is derived from an EMBL/GenBank/DDBJ whole genome shotgun (WGS) entry which is preliminary data.</text>
</comment>
<evidence type="ECO:0000313" key="1">
    <source>
        <dbReference type="EMBL" id="MFC7327877.1"/>
    </source>
</evidence>
<gene>
    <name evidence="1" type="ORF">ACFQRF_08985</name>
</gene>